<dbReference type="AlphaFoldDB" id="K0SKH4"/>
<organism evidence="3 4">
    <name type="scientific">Thalassiosira oceanica</name>
    <name type="common">Marine diatom</name>
    <dbReference type="NCBI Taxonomy" id="159749"/>
    <lineage>
        <taxon>Eukaryota</taxon>
        <taxon>Sar</taxon>
        <taxon>Stramenopiles</taxon>
        <taxon>Ochrophyta</taxon>
        <taxon>Bacillariophyta</taxon>
        <taxon>Coscinodiscophyceae</taxon>
        <taxon>Thalassiosirophycidae</taxon>
        <taxon>Thalassiosirales</taxon>
        <taxon>Thalassiosiraceae</taxon>
        <taxon>Thalassiosira</taxon>
    </lineage>
</organism>
<keyword evidence="2" id="KW-1133">Transmembrane helix</keyword>
<comment type="caution">
    <text evidence="3">The sequence shown here is derived from an EMBL/GenBank/DDBJ whole genome shotgun (WGS) entry which is preliminary data.</text>
</comment>
<dbReference type="EMBL" id="AGNL01015439">
    <property type="protein sequence ID" value="EJK65820.1"/>
    <property type="molecule type" value="Genomic_DNA"/>
</dbReference>
<evidence type="ECO:0000256" key="1">
    <source>
        <dbReference type="SAM" id="MobiDB-lite"/>
    </source>
</evidence>
<sequence length="251" mass="26790">MPSTRSGGYSGGLDDKRDRRRPSGDLHTSIGSWFCVPSCDDYLESWSVESGSVESASVESPSIDSNDAQGFERRRSKAVLCAAVTAFAVVAVGTAVASAYSRSESGQGVFSYFGIGGDDVPDDEPDVPTYSPTYHPTYSPTSLAEEGGMPSSIAYLAEAEGFEEAIAYTIRGDEAEEVEEVIDLTKEVTAEISDNLYLSMNLDDLYQSMSMSPGEPEVVEAKREGAKLSNSKSSKSKSSKSKSSKDGGDRE</sequence>
<gene>
    <name evidence="3" type="ORF">THAOC_13280</name>
</gene>
<keyword evidence="2" id="KW-0472">Membrane</keyword>
<reference evidence="3 4" key="1">
    <citation type="journal article" date="2012" name="Genome Biol.">
        <title>Genome and low-iron response of an oceanic diatom adapted to chronic iron limitation.</title>
        <authorList>
            <person name="Lommer M."/>
            <person name="Specht M."/>
            <person name="Roy A.S."/>
            <person name="Kraemer L."/>
            <person name="Andreson R."/>
            <person name="Gutowska M.A."/>
            <person name="Wolf J."/>
            <person name="Bergner S.V."/>
            <person name="Schilhabel M.B."/>
            <person name="Klostermeier U.C."/>
            <person name="Beiko R.G."/>
            <person name="Rosenstiel P."/>
            <person name="Hippler M."/>
            <person name="Laroche J."/>
        </authorList>
    </citation>
    <scope>NUCLEOTIDE SEQUENCE [LARGE SCALE GENOMIC DNA]</scope>
    <source>
        <strain evidence="3 4">CCMP1005</strain>
    </source>
</reference>
<feature type="transmembrane region" description="Helical" evidence="2">
    <location>
        <begin position="78"/>
        <end position="100"/>
    </location>
</feature>
<feature type="compositionally biased region" description="Basic and acidic residues" evidence="1">
    <location>
        <begin position="13"/>
        <end position="24"/>
    </location>
</feature>
<evidence type="ECO:0000256" key="2">
    <source>
        <dbReference type="SAM" id="Phobius"/>
    </source>
</evidence>
<feature type="region of interest" description="Disordered" evidence="1">
    <location>
        <begin position="207"/>
        <end position="251"/>
    </location>
</feature>
<name>K0SKH4_THAOC</name>
<protein>
    <submittedName>
        <fullName evidence="3">Uncharacterized protein</fullName>
    </submittedName>
</protein>
<keyword evidence="4" id="KW-1185">Reference proteome</keyword>
<proteinExistence type="predicted"/>
<evidence type="ECO:0000313" key="4">
    <source>
        <dbReference type="Proteomes" id="UP000266841"/>
    </source>
</evidence>
<evidence type="ECO:0000313" key="3">
    <source>
        <dbReference type="EMBL" id="EJK65820.1"/>
    </source>
</evidence>
<feature type="region of interest" description="Disordered" evidence="1">
    <location>
        <begin position="1"/>
        <end position="30"/>
    </location>
</feature>
<dbReference type="Proteomes" id="UP000266841">
    <property type="component" value="Unassembled WGS sequence"/>
</dbReference>
<keyword evidence="2" id="KW-0812">Transmembrane</keyword>
<accession>K0SKH4</accession>